<evidence type="ECO:0000256" key="1">
    <source>
        <dbReference type="SAM" id="SignalP"/>
    </source>
</evidence>
<reference evidence="2 3" key="1">
    <citation type="submission" date="2019-04" db="EMBL/GenBank/DDBJ databases">
        <title>Friends and foes A comparative genomics study of 23 Aspergillus species from section Flavi.</title>
        <authorList>
            <consortium name="DOE Joint Genome Institute"/>
            <person name="Kjaerbolling I."/>
            <person name="Vesth T."/>
            <person name="Frisvad J.C."/>
            <person name="Nybo J.L."/>
            <person name="Theobald S."/>
            <person name="Kildgaard S."/>
            <person name="Isbrandt T."/>
            <person name="Kuo A."/>
            <person name="Sato A."/>
            <person name="Lyhne E.K."/>
            <person name="Kogle M.E."/>
            <person name="Wiebenga A."/>
            <person name="Kun R.S."/>
            <person name="Lubbers R.J."/>
            <person name="Makela M.R."/>
            <person name="Barry K."/>
            <person name="Chovatia M."/>
            <person name="Clum A."/>
            <person name="Daum C."/>
            <person name="Haridas S."/>
            <person name="He G."/>
            <person name="LaButti K."/>
            <person name="Lipzen A."/>
            <person name="Mondo S."/>
            <person name="Riley R."/>
            <person name="Salamov A."/>
            <person name="Simmons B.A."/>
            <person name="Magnuson J.K."/>
            <person name="Henrissat B."/>
            <person name="Mortensen U.H."/>
            <person name="Larsen T.O."/>
            <person name="Devries R.P."/>
            <person name="Grigoriev I.V."/>
            <person name="Machida M."/>
            <person name="Baker S.E."/>
            <person name="Andersen M.R."/>
        </authorList>
    </citation>
    <scope>NUCLEOTIDE SEQUENCE [LARGE SCALE GENOMIC DNA]</scope>
    <source>
        <strain evidence="2 3">CBS 151.66</strain>
    </source>
</reference>
<organism evidence="2 3">
    <name type="scientific">Aspergillus leporis</name>
    <dbReference type="NCBI Taxonomy" id="41062"/>
    <lineage>
        <taxon>Eukaryota</taxon>
        <taxon>Fungi</taxon>
        <taxon>Dikarya</taxon>
        <taxon>Ascomycota</taxon>
        <taxon>Pezizomycotina</taxon>
        <taxon>Eurotiomycetes</taxon>
        <taxon>Eurotiomycetidae</taxon>
        <taxon>Eurotiales</taxon>
        <taxon>Aspergillaceae</taxon>
        <taxon>Aspergillus</taxon>
        <taxon>Aspergillus subgen. Circumdati</taxon>
    </lineage>
</organism>
<feature type="chain" id="PRO_5025013337" evidence="1">
    <location>
        <begin position="22"/>
        <end position="136"/>
    </location>
</feature>
<dbReference type="AlphaFoldDB" id="A0A5N5WXE0"/>
<name>A0A5N5WXE0_9EURO</name>
<dbReference type="Proteomes" id="UP000326565">
    <property type="component" value="Unassembled WGS sequence"/>
</dbReference>
<accession>A0A5N5WXE0</accession>
<dbReference type="OrthoDB" id="407298at2759"/>
<feature type="signal peptide" evidence="1">
    <location>
        <begin position="1"/>
        <end position="21"/>
    </location>
</feature>
<gene>
    <name evidence="2" type="ORF">BDV29DRAFT_4265</name>
</gene>
<keyword evidence="1" id="KW-0732">Signal</keyword>
<protein>
    <submittedName>
        <fullName evidence="2">Uncharacterized protein</fullName>
    </submittedName>
</protein>
<keyword evidence="3" id="KW-1185">Reference proteome</keyword>
<evidence type="ECO:0000313" key="3">
    <source>
        <dbReference type="Proteomes" id="UP000326565"/>
    </source>
</evidence>
<dbReference type="EMBL" id="ML732249">
    <property type="protein sequence ID" value="KAB8072365.1"/>
    <property type="molecule type" value="Genomic_DNA"/>
</dbReference>
<evidence type="ECO:0000313" key="2">
    <source>
        <dbReference type="EMBL" id="KAB8072365.1"/>
    </source>
</evidence>
<proteinExistence type="predicted"/>
<sequence length="136" mass="15071">MASFLGHTLFFSFLLMNHALARPAVPGQAVMELSTAHPGDDDHQYTLPMSDVKPWERVYEIRLAREGYLYGPPLLGNTSLFPTGVLGDAVVARDRAEWFRDVEYVTNNVYPELDKAATALAKVRLQKGPAPVRGPC</sequence>